<evidence type="ECO:0000259" key="1">
    <source>
        <dbReference type="SMART" id="SM00382"/>
    </source>
</evidence>
<evidence type="ECO:0000313" key="2">
    <source>
        <dbReference type="EMBL" id="CDQ30316.1"/>
    </source>
</evidence>
<dbReference type="InterPro" id="IPR027417">
    <property type="entry name" value="P-loop_NTPase"/>
</dbReference>
<dbReference type="Pfam" id="PF01695">
    <property type="entry name" value="IstB_IS21"/>
    <property type="match status" value="1"/>
</dbReference>
<dbReference type="GO" id="GO:0005524">
    <property type="term" value="F:ATP binding"/>
    <property type="evidence" value="ECO:0007669"/>
    <property type="project" value="InterPro"/>
</dbReference>
<reference evidence="2" key="1">
    <citation type="submission" date="2014-04" db="EMBL/GenBank/DDBJ databases">
        <authorList>
            <person name="Croucher N."/>
        </authorList>
    </citation>
    <scope>NUCLEOTIDE SEQUENCE</scope>
    <source>
        <strain evidence="2">6JT2I</strain>
    </source>
</reference>
<protein>
    <submittedName>
        <fullName evidence="2">Putative phage-related chromosomal island protein</fullName>
    </submittedName>
</protein>
<dbReference type="Gene3D" id="3.40.50.300">
    <property type="entry name" value="P-loop containing nucleotide triphosphate hydrolases"/>
    <property type="match status" value="1"/>
</dbReference>
<name>A0A098AP25_STREE</name>
<dbReference type="GO" id="GO:0006260">
    <property type="term" value="P:DNA replication"/>
    <property type="evidence" value="ECO:0007669"/>
    <property type="project" value="TreeGrafter"/>
</dbReference>
<sequence length="178" mass="19964">MLEFVKGQAQKYLAGMTGNTLISGSTGIGKSHLSLALAKEINESFREKNDPKSVLFVSLTEIIKQIKEGWAYGRNANLTEYEAVKKLVDVDFLIIDDLGAKNGTVTPKSDWEQDFLFDIINNRETTIFNTNLDSSELRTVYNARNSSRILKGLEGNTFKAFTIKDKRYTINTVRGEKG</sequence>
<dbReference type="EMBL" id="LK020695">
    <property type="protein sequence ID" value="CDQ30316.1"/>
    <property type="molecule type" value="Genomic_DNA"/>
</dbReference>
<dbReference type="AlphaFoldDB" id="A0A098AP25"/>
<dbReference type="SMART" id="SM00382">
    <property type="entry name" value="AAA"/>
    <property type="match status" value="1"/>
</dbReference>
<accession>A0A098AP25</accession>
<dbReference type="PANTHER" id="PTHR30050:SF4">
    <property type="entry name" value="ATP-BINDING PROTEIN RV3427C IN INSERTION SEQUENCE-RELATED"/>
    <property type="match status" value="1"/>
</dbReference>
<dbReference type="InterPro" id="IPR002611">
    <property type="entry name" value="IstB_ATP-bd"/>
</dbReference>
<proteinExistence type="predicted"/>
<organism evidence="2">
    <name type="scientific">Streptococcus pneumoniae</name>
    <dbReference type="NCBI Taxonomy" id="1313"/>
    <lineage>
        <taxon>Bacteria</taxon>
        <taxon>Bacillati</taxon>
        <taxon>Bacillota</taxon>
        <taxon>Bacilli</taxon>
        <taxon>Lactobacillales</taxon>
        <taxon>Streptococcaceae</taxon>
        <taxon>Streptococcus</taxon>
    </lineage>
</organism>
<reference evidence="2" key="2">
    <citation type="submission" date="2014-10" db="EMBL/GenBank/DDBJ databases">
        <title>Contrasting mechanisms driving short-term and long-term diversification of pneumococci.</title>
        <authorList>
            <person name="Croucher N.J."/>
            <person name="Coupland P.C."/>
            <person name="Stevenson A.E."/>
            <person name="Callendrello A."/>
            <person name="Bentley S.D."/>
            <person name="Hanage W.P."/>
        </authorList>
    </citation>
    <scope>NUCLEOTIDE SEQUENCE</scope>
    <source>
        <strain evidence="2">6JT2I</strain>
    </source>
</reference>
<feature type="domain" description="AAA+ ATPase" evidence="1">
    <location>
        <begin position="16"/>
        <end position="153"/>
    </location>
</feature>
<dbReference type="SUPFAM" id="SSF52540">
    <property type="entry name" value="P-loop containing nucleoside triphosphate hydrolases"/>
    <property type="match status" value="1"/>
</dbReference>
<dbReference type="InterPro" id="IPR003593">
    <property type="entry name" value="AAA+_ATPase"/>
</dbReference>
<dbReference type="PANTHER" id="PTHR30050">
    <property type="entry name" value="CHROMOSOMAL REPLICATION INITIATOR PROTEIN DNAA"/>
    <property type="match status" value="1"/>
</dbReference>